<dbReference type="PANTHER" id="PTHR35527:SF2">
    <property type="entry name" value="HYDROLASE"/>
    <property type="match status" value="1"/>
</dbReference>
<evidence type="ECO:0000313" key="5">
    <source>
        <dbReference type="EMBL" id="GLS83271.1"/>
    </source>
</evidence>
<evidence type="ECO:0000256" key="2">
    <source>
        <dbReference type="ARBA" id="ARBA00022801"/>
    </source>
</evidence>
<protein>
    <recommendedName>
        <fullName evidence="4">Choloylglycine hydrolase/NAAA C-terminal domain-containing protein</fullName>
    </recommendedName>
</protein>
<keyword evidence="2" id="KW-0378">Hydrolase</keyword>
<feature type="signal peptide" evidence="3">
    <location>
        <begin position="1"/>
        <end position="27"/>
    </location>
</feature>
<evidence type="ECO:0000256" key="1">
    <source>
        <dbReference type="ARBA" id="ARBA00006625"/>
    </source>
</evidence>
<comment type="caution">
    <text evidence="5">The sequence shown here is derived from an EMBL/GenBank/DDBJ whole genome shotgun (WGS) entry which is preliminary data.</text>
</comment>
<dbReference type="PANTHER" id="PTHR35527">
    <property type="entry name" value="CHOLOYLGLYCINE HYDROLASE"/>
    <property type="match status" value="1"/>
</dbReference>
<sequence>MTITKNTLSALLIAAASITALTPVAEACSRFTLETPHGVATVRSLDWGQQLGNVAQVNPVGIQRNSEAPSYANAMQWTTKYHSIAQMEYEVFHGVASDAINEKGLAASLLYMADSQEFIKDYKDNGAPAVSFLDLVAYITETYATTEEAVRAFNNKQWQIAWVDGLHGTQHGLHVSIQDSKGDIALFQLNEGGEMVVYRGDSNSDLRVMANAPLQQYHRDNAEKVNFDDLTAKDLPSSISSKDRHLRGLFNTQHVSFDEGKNWAQTRGKLLSTFNAGNLVPQDLIDPVNGETYATWTQFVYNHSNGDFLFTNYDTRAQIGYNFNDTLEFTKPMCADTVKQAEQGLTKAVFSECK</sequence>
<proteinExistence type="inferred from homology"/>
<dbReference type="RefSeq" id="WP_095497168.1">
    <property type="nucleotide sequence ID" value="NZ_BSPO01000002.1"/>
</dbReference>
<comment type="similarity">
    <text evidence="1">Belongs to the peptidase C59 family.</text>
</comment>
<gene>
    <name evidence="5" type="ORF">GCM10007894_12480</name>
</gene>
<dbReference type="SUPFAM" id="SSF56235">
    <property type="entry name" value="N-terminal nucleophile aminohydrolases (Ntn hydrolases)"/>
    <property type="match status" value="1"/>
</dbReference>
<evidence type="ECO:0000313" key="6">
    <source>
        <dbReference type="Proteomes" id="UP001157439"/>
    </source>
</evidence>
<name>A0AA37WYJ7_9GAMM</name>
<dbReference type="InterPro" id="IPR029055">
    <property type="entry name" value="Ntn_hydrolases_N"/>
</dbReference>
<dbReference type="GO" id="GO:0016787">
    <property type="term" value="F:hydrolase activity"/>
    <property type="evidence" value="ECO:0007669"/>
    <property type="project" value="UniProtKB-KW"/>
</dbReference>
<dbReference type="Pfam" id="PF02275">
    <property type="entry name" value="CBAH"/>
    <property type="match status" value="1"/>
</dbReference>
<keyword evidence="6" id="KW-1185">Reference proteome</keyword>
<accession>A0AA37WYJ7</accession>
<dbReference type="AlphaFoldDB" id="A0AA37WYJ7"/>
<reference evidence="5 6" key="1">
    <citation type="journal article" date="2014" name="Int. J. Syst. Evol. Microbiol.">
        <title>Complete genome sequence of Corynebacterium casei LMG S-19264T (=DSM 44701T), isolated from a smear-ripened cheese.</title>
        <authorList>
            <consortium name="US DOE Joint Genome Institute (JGI-PGF)"/>
            <person name="Walter F."/>
            <person name="Albersmeier A."/>
            <person name="Kalinowski J."/>
            <person name="Ruckert C."/>
        </authorList>
    </citation>
    <scope>NUCLEOTIDE SEQUENCE [LARGE SCALE GENOMIC DNA]</scope>
    <source>
        <strain evidence="5 6">NBRC 112785</strain>
    </source>
</reference>
<feature type="domain" description="Choloylglycine hydrolase/NAAA C-terminal" evidence="4">
    <location>
        <begin position="28"/>
        <end position="245"/>
    </location>
</feature>
<dbReference type="Proteomes" id="UP001157439">
    <property type="component" value="Unassembled WGS sequence"/>
</dbReference>
<dbReference type="EMBL" id="BSPO01000002">
    <property type="protein sequence ID" value="GLS83271.1"/>
    <property type="molecule type" value="Genomic_DNA"/>
</dbReference>
<dbReference type="InterPro" id="IPR052193">
    <property type="entry name" value="Peptidase_C59"/>
</dbReference>
<keyword evidence="3" id="KW-0732">Signal</keyword>
<feature type="chain" id="PRO_5041325953" description="Choloylglycine hydrolase/NAAA C-terminal domain-containing protein" evidence="3">
    <location>
        <begin position="28"/>
        <end position="354"/>
    </location>
</feature>
<evidence type="ECO:0000259" key="4">
    <source>
        <dbReference type="Pfam" id="PF02275"/>
    </source>
</evidence>
<organism evidence="5 6">
    <name type="scientific">Paraferrimonas haliotis</name>
    <dbReference type="NCBI Taxonomy" id="2013866"/>
    <lineage>
        <taxon>Bacteria</taxon>
        <taxon>Pseudomonadati</taxon>
        <taxon>Pseudomonadota</taxon>
        <taxon>Gammaproteobacteria</taxon>
        <taxon>Alteromonadales</taxon>
        <taxon>Ferrimonadaceae</taxon>
        <taxon>Paraferrimonas</taxon>
    </lineage>
</organism>
<evidence type="ECO:0000256" key="3">
    <source>
        <dbReference type="SAM" id="SignalP"/>
    </source>
</evidence>
<dbReference type="Gene3D" id="3.60.60.10">
    <property type="entry name" value="Penicillin V Acylase, Chain A"/>
    <property type="match status" value="1"/>
</dbReference>
<dbReference type="InterPro" id="IPR029132">
    <property type="entry name" value="CBAH/NAAA_C"/>
</dbReference>